<organism evidence="5 6">
    <name type="scientific">Candidatus Magnetobacterium bavaricum</name>
    <dbReference type="NCBI Taxonomy" id="29290"/>
    <lineage>
        <taxon>Bacteria</taxon>
        <taxon>Pseudomonadati</taxon>
        <taxon>Nitrospirota</taxon>
        <taxon>Thermodesulfovibrionia</taxon>
        <taxon>Thermodesulfovibrionales</taxon>
        <taxon>Candidatus Magnetobacteriaceae</taxon>
        <taxon>Candidatus Magnetobacterium</taxon>
    </lineage>
</organism>
<accession>A0A0F3GUM2</accession>
<evidence type="ECO:0000313" key="6">
    <source>
        <dbReference type="Proteomes" id="UP000033423"/>
    </source>
</evidence>
<comment type="caution">
    <text evidence="5">The sequence shown here is derived from an EMBL/GenBank/DDBJ whole genome shotgun (WGS) entry which is preliminary data.</text>
</comment>
<evidence type="ECO:0000313" key="5">
    <source>
        <dbReference type="EMBL" id="KJU85566.1"/>
    </source>
</evidence>
<reference evidence="5 6" key="1">
    <citation type="submission" date="2015-02" db="EMBL/GenBank/DDBJ databases">
        <title>Single-cell genomics of uncultivated deep-branching MTB reveals a conserved set of magnetosome genes.</title>
        <authorList>
            <person name="Kolinko S."/>
            <person name="Richter M."/>
            <person name="Glockner F.O."/>
            <person name="Brachmann A."/>
            <person name="Schuler D."/>
        </authorList>
    </citation>
    <scope>NUCLEOTIDE SEQUENCE [LARGE SCALE GENOMIC DNA]</scope>
    <source>
        <strain evidence="5">TM-1</strain>
    </source>
</reference>
<evidence type="ECO:0008006" key="7">
    <source>
        <dbReference type="Google" id="ProtNLM"/>
    </source>
</evidence>
<dbReference type="SUPFAM" id="SSF54919">
    <property type="entry name" value="Nucleoside diphosphate kinase, NDK"/>
    <property type="match status" value="1"/>
</dbReference>
<dbReference type="Gene3D" id="3.90.550.10">
    <property type="entry name" value="Spore Coat Polysaccharide Biosynthesis Protein SpsA, Chain A"/>
    <property type="match status" value="1"/>
</dbReference>
<dbReference type="PANTHER" id="PTHR43584:SF8">
    <property type="entry name" value="N-ACETYLMURAMATE ALPHA-1-PHOSPHATE URIDYLYLTRANSFERASE"/>
    <property type="match status" value="1"/>
</dbReference>
<feature type="domain" description="TIR" evidence="4">
    <location>
        <begin position="4"/>
        <end position="95"/>
    </location>
</feature>
<evidence type="ECO:0000259" key="3">
    <source>
        <dbReference type="Pfam" id="PF12804"/>
    </source>
</evidence>
<gene>
    <name evidence="5" type="ORF">MBAV_002242</name>
</gene>
<dbReference type="GO" id="GO:0016779">
    <property type="term" value="F:nucleotidyltransferase activity"/>
    <property type="evidence" value="ECO:0007669"/>
    <property type="project" value="UniProtKB-KW"/>
</dbReference>
<evidence type="ECO:0000256" key="1">
    <source>
        <dbReference type="ARBA" id="ARBA00022679"/>
    </source>
</evidence>
<dbReference type="AlphaFoldDB" id="A0A0F3GUM2"/>
<dbReference type="Pfam" id="PF12804">
    <property type="entry name" value="NTP_transf_3"/>
    <property type="match status" value="1"/>
</dbReference>
<dbReference type="InterPro" id="IPR000157">
    <property type="entry name" value="TIR_dom"/>
</dbReference>
<dbReference type="Gene3D" id="3.40.50.10140">
    <property type="entry name" value="Toll/interleukin-1 receptor homology (TIR) domain"/>
    <property type="match status" value="1"/>
</dbReference>
<proteinExistence type="predicted"/>
<keyword evidence="1" id="KW-0808">Transferase</keyword>
<dbReference type="InterPro" id="IPR035897">
    <property type="entry name" value="Toll_tir_struct_dom_sf"/>
</dbReference>
<sequence>MFNHLKKDHTVWYDTERIWLGDSIVSQISEGIDQSDCFVLLISEDYNQSAFCQREQNVIIYRHINRRKRLLIVKINNAKISNIIEDLRYIEYSSNSRNMQPIYDEINRVCEATVTRIDEPDFDRDKLIDDILQFKSGCMELETYTYSTSGTIKDKDFILNEGVIIIKPGGTFFRPCLEEIFKRIVKKCIINRVIVFDGRAIKRMELFDKQYNTPVRIAIGDIELSGKDYDEINRIYNTVEFEKEYGAAYSNSLVVPALKLCEEENIELDELTRLWDEGRQPNKFWNGKHDGLNKIGYQKSVYPIKGRYTNQPDVRIVVNGYVPGLKKLFIDNESRVIALHISTNEKWNELRLNLIGHKSDPNSCKDGTIRKDATRGLIPLDDIQGNVVNGQRNICHMSGCLFDGMRELTVWFDMESTDTVLGKILKNKGIIPESIKIAMEKSLPDISWSITKSNNGEIDDIIFHVIDEADVLNNFIVEKEIQSALFQEIDTIVQNYLNDAKLQIDMKENPDLLEKYTIIEKRLKAFITEGLYYKILKNERYFARRVAKVFEDDNNEEILTSLFYEVANEIEKIIQRDGNTNVSSEIVAEAYKIAANDIKFISNNIYKSNVYSPMLFYSKIITELPEQAIKCAQRVKYNFVKELSSINLNVSSGNATCIRDRKEWKTFVENDLQYLVKQYQNTISESPITTLILCGGRSTRMNSTIPKHILPLGEKFLFDWVSDMILEATNKSSMIYATTGFRAELSDLVYGNKIRSIKNELAFGPGFRVATCLEALKHNDGLFIVVYTDMPYLSPTAVRNLIEHVKSGNTSKKTFGMMTSHADLGGYVRRNAQNKIERVIQGRIAPRNISDEMRRDVGLYVFYNTQEFRDALLDVSNPNVRGEYYFADVVHELYKKGWNIVDVEETKANSRCVNTSSDLLLLASDIDVSFNFDIIRDNFKKNYKMSIPEHNRDRNTLRNAIMRYNGPFYFIKFPE</sequence>
<dbReference type="InterPro" id="IPR025877">
    <property type="entry name" value="MobA-like_NTP_Trfase"/>
</dbReference>
<keyword evidence="2" id="KW-0548">Nucleotidyltransferase</keyword>
<dbReference type="GO" id="GO:0007165">
    <property type="term" value="P:signal transduction"/>
    <property type="evidence" value="ECO:0007669"/>
    <property type="project" value="InterPro"/>
</dbReference>
<name>A0A0F3GUM2_9BACT</name>
<dbReference type="SUPFAM" id="SSF53448">
    <property type="entry name" value="Nucleotide-diphospho-sugar transferases"/>
    <property type="match status" value="1"/>
</dbReference>
<dbReference type="SUPFAM" id="SSF52200">
    <property type="entry name" value="Toll/Interleukin receptor TIR domain"/>
    <property type="match status" value="1"/>
</dbReference>
<dbReference type="InterPro" id="IPR029044">
    <property type="entry name" value="Nucleotide-diphossugar_trans"/>
</dbReference>
<feature type="domain" description="MobA-like NTP transferase" evidence="3">
    <location>
        <begin position="691"/>
        <end position="807"/>
    </location>
</feature>
<evidence type="ECO:0000256" key="2">
    <source>
        <dbReference type="ARBA" id="ARBA00022695"/>
    </source>
</evidence>
<dbReference type="InterPro" id="IPR036850">
    <property type="entry name" value="NDK-like_dom_sf"/>
</dbReference>
<dbReference type="Pfam" id="PF13676">
    <property type="entry name" value="TIR_2"/>
    <property type="match status" value="1"/>
</dbReference>
<dbReference type="Proteomes" id="UP000033423">
    <property type="component" value="Unassembled WGS sequence"/>
</dbReference>
<dbReference type="Gene3D" id="3.30.70.141">
    <property type="entry name" value="Nucleoside diphosphate kinase-like domain"/>
    <property type="match status" value="1"/>
</dbReference>
<evidence type="ECO:0000259" key="4">
    <source>
        <dbReference type="Pfam" id="PF13676"/>
    </source>
</evidence>
<protein>
    <recommendedName>
        <fullName evidence="7">TIR domain-containing protein</fullName>
    </recommendedName>
</protein>
<dbReference type="InterPro" id="IPR050065">
    <property type="entry name" value="GlmU-like"/>
</dbReference>
<dbReference type="EMBL" id="LACI01000966">
    <property type="protein sequence ID" value="KJU85566.1"/>
    <property type="molecule type" value="Genomic_DNA"/>
</dbReference>
<keyword evidence="6" id="KW-1185">Reference proteome</keyword>
<dbReference type="PANTHER" id="PTHR43584">
    <property type="entry name" value="NUCLEOTIDYL TRANSFERASE"/>
    <property type="match status" value="1"/>
</dbReference>